<feature type="domain" description="Flavodoxin-like" evidence="2">
    <location>
        <begin position="66"/>
        <end position="230"/>
    </location>
</feature>
<evidence type="ECO:0000313" key="3">
    <source>
        <dbReference type="EMBL" id="WDM42602.1"/>
    </source>
</evidence>
<accession>A0ABY7XKT3</accession>
<dbReference type="Gene3D" id="3.40.50.360">
    <property type="match status" value="1"/>
</dbReference>
<dbReference type="PROSITE" id="PS00201">
    <property type="entry name" value="FLAVODOXIN"/>
    <property type="match status" value="1"/>
</dbReference>
<gene>
    <name evidence="3" type="ORF">KV395_04660</name>
</gene>
<keyword evidence="4" id="KW-1185">Reference proteome</keyword>
<proteinExistence type="predicted"/>
<sequence>MCDIAGTTSPHKEHHERHQFRHPPTAFRRSGRPAASAHAADRPHRSDPGGGGAVTTDHPQEPGPTVTIVFESLFGSTRQVAEAIADGIRETTPVSVMSVVDAPALTDCDVLVVGAPTHAHSLSRPASRTEAESWARDPAKHLRFEGDSRATGVREWIDRCPSPRIGYVAFDTRVDMPRIFTGSAASAIAKRLRKHDLREVVPSESFLVDKDSHLLPAEIDRARRWGRAIASAVAASARPETSMKR</sequence>
<dbReference type="InterPro" id="IPR001226">
    <property type="entry name" value="Flavodoxin_CS"/>
</dbReference>
<feature type="compositionally biased region" description="Basic residues" evidence="1">
    <location>
        <begin position="12"/>
        <end position="21"/>
    </location>
</feature>
<evidence type="ECO:0000256" key="1">
    <source>
        <dbReference type="SAM" id="MobiDB-lite"/>
    </source>
</evidence>
<protein>
    <submittedName>
        <fullName evidence="3">Flavodoxin domain-containing protein</fullName>
    </submittedName>
</protein>
<dbReference type="InterPro" id="IPR026816">
    <property type="entry name" value="Flavodoxin_dom"/>
</dbReference>
<evidence type="ECO:0000259" key="2">
    <source>
        <dbReference type="PROSITE" id="PS50902"/>
    </source>
</evidence>
<name>A0ABY7XKT3_MICLT</name>
<dbReference type="InterPro" id="IPR029039">
    <property type="entry name" value="Flavoprotein-like_sf"/>
</dbReference>
<dbReference type="InterPro" id="IPR008254">
    <property type="entry name" value="Flavodoxin/NO_synth"/>
</dbReference>
<feature type="region of interest" description="Disordered" evidence="1">
    <location>
        <begin position="1"/>
        <end position="65"/>
    </location>
</feature>
<dbReference type="PROSITE" id="PS50902">
    <property type="entry name" value="FLAVODOXIN_LIKE"/>
    <property type="match status" value="1"/>
</dbReference>
<dbReference type="Pfam" id="PF12724">
    <property type="entry name" value="Flavodoxin_5"/>
    <property type="match status" value="1"/>
</dbReference>
<dbReference type="SUPFAM" id="SSF52218">
    <property type="entry name" value="Flavoproteins"/>
    <property type="match status" value="1"/>
</dbReference>
<dbReference type="Proteomes" id="UP001215097">
    <property type="component" value="Chromosome"/>
</dbReference>
<organism evidence="3 4">
    <name type="scientific">Microbacterium luteolum</name>
    <name type="common">Aureobacterium luteolum</name>
    <dbReference type="NCBI Taxonomy" id="69367"/>
    <lineage>
        <taxon>Bacteria</taxon>
        <taxon>Bacillati</taxon>
        <taxon>Actinomycetota</taxon>
        <taxon>Actinomycetes</taxon>
        <taxon>Micrococcales</taxon>
        <taxon>Microbacteriaceae</taxon>
        <taxon>Microbacterium</taxon>
    </lineage>
</organism>
<reference evidence="3 4" key="1">
    <citation type="submission" date="2021-06" db="EMBL/GenBank/DDBJ databases">
        <title>Genome-based taxonomic framework of Microbacterium strains isolated from marine environment, the description of four new species and reclassification of four preexisting species.</title>
        <authorList>
            <person name="Lee S.D."/>
            <person name="Kim S.-M."/>
            <person name="Byeon Y.-S."/>
            <person name="Yang H.L."/>
            <person name="Kim I.S."/>
        </authorList>
    </citation>
    <scope>NUCLEOTIDE SEQUENCE [LARGE SCALE GENOMIC DNA]</scope>
    <source>
        <strain evidence="3 4">KACC 14465</strain>
    </source>
</reference>
<evidence type="ECO:0000313" key="4">
    <source>
        <dbReference type="Proteomes" id="UP001215097"/>
    </source>
</evidence>
<dbReference type="EMBL" id="CP078075">
    <property type="protein sequence ID" value="WDM42602.1"/>
    <property type="molecule type" value="Genomic_DNA"/>
</dbReference>